<feature type="compositionally biased region" description="Low complexity" evidence="1">
    <location>
        <begin position="338"/>
        <end position="348"/>
    </location>
</feature>
<feature type="compositionally biased region" description="Basic and acidic residues" evidence="1">
    <location>
        <begin position="467"/>
        <end position="480"/>
    </location>
</feature>
<protein>
    <submittedName>
        <fullName evidence="2">Uncharacterized protein</fullName>
    </submittedName>
</protein>
<gene>
    <name evidence="2" type="ORF">GIB67_009246</name>
</gene>
<feature type="compositionally biased region" description="Low complexity" evidence="1">
    <location>
        <begin position="442"/>
        <end position="455"/>
    </location>
</feature>
<feature type="compositionally biased region" description="Polar residues" evidence="1">
    <location>
        <begin position="842"/>
        <end position="860"/>
    </location>
</feature>
<feature type="compositionally biased region" description="Low complexity" evidence="1">
    <location>
        <begin position="171"/>
        <end position="196"/>
    </location>
</feature>
<reference evidence="2 3" key="1">
    <citation type="journal article" date="2020" name="IScience">
        <title>Genome Sequencing of the Endangered Kingdonia uniflora (Circaeasteraceae, Ranunculales) Reveals Potential Mechanisms of Evolutionary Specialization.</title>
        <authorList>
            <person name="Sun Y."/>
            <person name="Deng T."/>
            <person name="Zhang A."/>
            <person name="Moore M.J."/>
            <person name="Landis J.B."/>
            <person name="Lin N."/>
            <person name="Zhang H."/>
            <person name="Zhang X."/>
            <person name="Huang J."/>
            <person name="Zhang X."/>
            <person name="Sun H."/>
            <person name="Wang H."/>
        </authorList>
    </citation>
    <scope>NUCLEOTIDE SEQUENCE [LARGE SCALE GENOMIC DNA]</scope>
    <source>
        <strain evidence="2">TB1705</strain>
        <tissue evidence="2">Leaf</tissue>
    </source>
</reference>
<feature type="region of interest" description="Disordered" evidence="1">
    <location>
        <begin position="105"/>
        <end position="357"/>
    </location>
</feature>
<evidence type="ECO:0000313" key="3">
    <source>
        <dbReference type="Proteomes" id="UP000541444"/>
    </source>
</evidence>
<feature type="compositionally biased region" description="Low complexity" evidence="1">
    <location>
        <begin position="729"/>
        <end position="745"/>
    </location>
</feature>
<dbReference type="GO" id="GO:0055028">
    <property type="term" value="C:cortical microtubule"/>
    <property type="evidence" value="ECO:0007669"/>
    <property type="project" value="TreeGrafter"/>
</dbReference>
<accession>A0A7J7N2M5</accession>
<feature type="compositionally biased region" description="Polar residues" evidence="1">
    <location>
        <begin position="881"/>
        <end position="897"/>
    </location>
</feature>
<feature type="compositionally biased region" description="Polar residues" evidence="1">
    <location>
        <begin position="137"/>
        <end position="154"/>
    </location>
</feature>
<organism evidence="2 3">
    <name type="scientific">Kingdonia uniflora</name>
    <dbReference type="NCBI Taxonomy" id="39325"/>
    <lineage>
        <taxon>Eukaryota</taxon>
        <taxon>Viridiplantae</taxon>
        <taxon>Streptophyta</taxon>
        <taxon>Embryophyta</taxon>
        <taxon>Tracheophyta</taxon>
        <taxon>Spermatophyta</taxon>
        <taxon>Magnoliopsida</taxon>
        <taxon>Ranunculales</taxon>
        <taxon>Circaeasteraceae</taxon>
        <taxon>Kingdonia</taxon>
    </lineage>
</organism>
<dbReference type="OrthoDB" id="1929779at2759"/>
<dbReference type="EMBL" id="JACGCM010001129">
    <property type="protein sequence ID" value="KAF6161367.1"/>
    <property type="molecule type" value="Genomic_DNA"/>
</dbReference>
<feature type="compositionally biased region" description="Low complexity" evidence="1">
    <location>
        <begin position="208"/>
        <end position="223"/>
    </location>
</feature>
<feature type="region of interest" description="Disordered" evidence="1">
    <location>
        <begin position="650"/>
        <end position="679"/>
    </location>
</feature>
<dbReference type="GO" id="GO:0043622">
    <property type="term" value="P:cortical microtubule organization"/>
    <property type="evidence" value="ECO:0007669"/>
    <property type="project" value="TreeGrafter"/>
</dbReference>
<feature type="region of interest" description="Disordered" evidence="1">
    <location>
        <begin position="439"/>
        <end position="480"/>
    </location>
</feature>
<feature type="region of interest" description="Disordered" evidence="1">
    <location>
        <begin position="724"/>
        <end position="773"/>
    </location>
</feature>
<comment type="caution">
    <text evidence="2">The sequence shown here is derived from an EMBL/GenBank/DDBJ whole genome shotgun (WGS) entry which is preliminary data.</text>
</comment>
<feature type="compositionally biased region" description="Polar residues" evidence="1">
    <location>
        <begin position="161"/>
        <end position="170"/>
    </location>
</feature>
<feature type="compositionally biased region" description="Low complexity" evidence="1">
    <location>
        <begin position="317"/>
        <end position="330"/>
    </location>
</feature>
<feature type="compositionally biased region" description="Basic residues" evidence="1">
    <location>
        <begin position="1068"/>
        <end position="1077"/>
    </location>
</feature>
<feature type="region of interest" description="Disordered" evidence="1">
    <location>
        <begin position="1"/>
        <end position="21"/>
    </location>
</feature>
<feature type="region of interest" description="Disordered" evidence="1">
    <location>
        <begin position="842"/>
        <end position="861"/>
    </location>
</feature>
<keyword evidence="3" id="KW-1185">Reference proteome</keyword>
<evidence type="ECO:0000313" key="2">
    <source>
        <dbReference type="EMBL" id="KAF6161367.1"/>
    </source>
</evidence>
<sequence>MPPSPALRFSPGRELRDNHKRGHSFEGGFLIRDKDDDLALFNEMQTREMDSFLLHPNDDFNDSFSTKLRYFSDIKLGLSVPVRGESSDLLNVDGDKNDYDWLLTPPDTPLFRSLDDETSPVKVSNRGRPRSQPIPISRSTTTENSYRASRSSASPHRLSPSPRSGNSTLQSRGRPSSSRHSSPGPVLRPTTPSRSPSTPPKKASVPAPRSSTPTPRRMSTGSSGIHGTRGTSPVTTSRGNSSSPKLRAWQSNIPGFSSDIPPNLRTSLSDRPASYVRGSSPASRNGRGLSPASSNGRGLSPASRNGKESSPNFGRQSMSPTASRSASSSYSHDRDQFSSHSKGSIASSGDDDRDSLQSVSVSISNQATGRKDGVSPNSRVVAYSKKSARTLSSSAPKRSFDSALRQMDRRSPQKMFRPLLSSVPSTSFYVGKTNFSHHPLISRNSSVTTSSNASSEQGATVAPDTESSEHDQDHMATECEKAPLTDCEDEVFLFDKVDELYEDPGYESHNENPNRELSGNFEATISEVYVDEPGKLECGQSEADYHENMATCFKCSRMFYVLDIFKSHNSICPECSENDGLVITISPIHTGLGLKEMKSFDVLDPEAGVPELQKLTSKSETIYVQDETNDELSSMEEEGGQQHVDQQVANHPGVSSDQSDRDVASQELHHLNSHPSLKVDVSGGKGISVLLKKSSSSKWPVVQSRAFTAMNVNFDDPSYARGSVNSMRSSTGHDSTSASSSVDLTSSRHTEARIHRQLSLNMKPRSRGSSLSGISNHSLVLAKNTNGEAVDISSVNLDYGSLVEILQVSGVKSRGVEFDDSESSFATTAVIEGDKLDQTESFRTVDSSTSESLKCTTSSDPLFPDVDEHVSSAYADKFPDNVSTSDIEEPATTQESSPVEEEAMANRDVCGIDNIENSIHGSSIIVSVEQENVCEDNPGFQADNVVTSTAGIMDEFHELSDAIISEKGVPVSADSSSLGTGNGILEESTVIVEGPRGHDPKSLTLDEATDTILFCSSIIHDLAYQAATIGMEKENLSLLDKSRPTISILGKSSSDKKDPHVRTGGYKRAPKSQKVRQKKVETDVKASPIKTETEEKSHGSIMHASSVSSKVDNAKLPPKLENKCSCVVM</sequence>
<feature type="region of interest" description="Disordered" evidence="1">
    <location>
        <begin position="1048"/>
        <end position="1114"/>
    </location>
</feature>
<dbReference type="PANTHER" id="PTHR31949:SF3">
    <property type="entry name" value="RUN_FYVE DOMAIN PROTEIN"/>
    <property type="match status" value="1"/>
</dbReference>
<proteinExistence type="predicted"/>
<feature type="region of interest" description="Disordered" evidence="1">
    <location>
        <begin position="878"/>
        <end position="902"/>
    </location>
</feature>
<name>A0A7J7N2M5_9MAGN</name>
<dbReference type="AlphaFoldDB" id="A0A7J7N2M5"/>
<dbReference type="PANTHER" id="PTHR31949">
    <property type="entry name" value="GASTRIC MUCIN-LIKE PROTEIN"/>
    <property type="match status" value="1"/>
</dbReference>
<dbReference type="Proteomes" id="UP000541444">
    <property type="component" value="Unassembled WGS sequence"/>
</dbReference>
<feature type="region of interest" description="Disordered" evidence="1">
    <location>
        <begin position="386"/>
        <end position="412"/>
    </location>
</feature>
<feature type="compositionally biased region" description="Polar residues" evidence="1">
    <location>
        <begin position="229"/>
        <end position="255"/>
    </location>
</feature>
<evidence type="ECO:0000256" key="1">
    <source>
        <dbReference type="SAM" id="MobiDB-lite"/>
    </source>
</evidence>
<feature type="compositionally biased region" description="Basic and acidic residues" evidence="1">
    <location>
        <begin position="658"/>
        <end position="670"/>
    </location>
</feature>